<dbReference type="STRING" id="1798683.A3C90_01945"/>
<dbReference type="AlphaFoldDB" id="A0A1F6MDG9"/>
<reference evidence="1 2" key="1">
    <citation type="journal article" date="2016" name="Nat. Commun.">
        <title>Thousands of microbial genomes shed light on interconnected biogeochemical processes in an aquifer system.</title>
        <authorList>
            <person name="Anantharaman K."/>
            <person name="Brown C.T."/>
            <person name="Hug L.A."/>
            <person name="Sharon I."/>
            <person name="Castelle C.J."/>
            <person name="Probst A.J."/>
            <person name="Thomas B.C."/>
            <person name="Singh A."/>
            <person name="Wilkins M.J."/>
            <person name="Karaoz U."/>
            <person name="Brodie E.L."/>
            <person name="Williams K.H."/>
            <person name="Hubbard S.S."/>
            <person name="Banfield J.F."/>
        </authorList>
    </citation>
    <scope>NUCLEOTIDE SEQUENCE [LARGE SCALE GENOMIC DNA]</scope>
</reference>
<dbReference type="Proteomes" id="UP000177457">
    <property type="component" value="Unassembled WGS sequence"/>
</dbReference>
<name>A0A1F6MDG9_9BACT</name>
<sequence>MEYESEIYENLSFAYPPDWHVMEDTRLGILVSDTAFPDPLPPDVYAPVVIDERTQDMSEALETLREIDSEGRSENIEVNGHIGVKYTYETLSGPRVVYLLERSSDRLIGYGIDRTSDIGDAESILNTLVF</sequence>
<dbReference type="EMBL" id="MFQE01000070">
    <property type="protein sequence ID" value="OGH69665.1"/>
    <property type="molecule type" value="Genomic_DNA"/>
</dbReference>
<comment type="caution">
    <text evidence="1">The sequence shown here is derived from an EMBL/GenBank/DDBJ whole genome shotgun (WGS) entry which is preliminary data.</text>
</comment>
<organism evidence="1 2">
    <name type="scientific">Candidatus Magasanikbacteria bacterium RIFCSPHIGHO2_02_FULL_51_14</name>
    <dbReference type="NCBI Taxonomy" id="1798683"/>
    <lineage>
        <taxon>Bacteria</taxon>
        <taxon>Candidatus Magasanikiibacteriota</taxon>
    </lineage>
</organism>
<protein>
    <submittedName>
        <fullName evidence="1">Uncharacterized protein</fullName>
    </submittedName>
</protein>
<evidence type="ECO:0000313" key="2">
    <source>
        <dbReference type="Proteomes" id="UP000177457"/>
    </source>
</evidence>
<accession>A0A1F6MDG9</accession>
<proteinExistence type="predicted"/>
<evidence type="ECO:0000313" key="1">
    <source>
        <dbReference type="EMBL" id="OGH69665.1"/>
    </source>
</evidence>
<gene>
    <name evidence="1" type="ORF">A3C90_01945</name>
</gene>